<reference evidence="2" key="1">
    <citation type="submission" date="2025-08" db="UniProtKB">
        <authorList>
            <consortium name="Ensembl"/>
        </authorList>
    </citation>
    <scope>IDENTIFICATION</scope>
</reference>
<organism evidence="2 3">
    <name type="scientific">Neovison vison</name>
    <name type="common">American mink</name>
    <name type="synonym">Mustela vison</name>
    <dbReference type="NCBI Taxonomy" id="452646"/>
    <lineage>
        <taxon>Eukaryota</taxon>
        <taxon>Metazoa</taxon>
        <taxon>Chordata</taxon>
        <taxon>Craniata</taxon>
        <taxon>Vertebrata</taxon>
        <taxon>Euteleostomi</taxon>
        <taxon>Mammalia</taxon>
        <taxon>Eutheria</taxon>
        <taxon>Laurasiatheria</taxon>
        <taxon>Carnivora</taxon>
        <taxon>Caniformia</taxon>
        <taxon>Musteloidea</taxon>
        <taxon>Mustelidae</taxon>
        <taxon>Mustelinae</taxon>
        <taxon>Neogale</taxon>
    </lineage>
</organism>
<feature type="region of interest" description="Disordered" evidence="1">
    <location>
        <begin position="1"/>
        <end position="34"/>
    </location>
</feature>
<evidence type="ECO:0000256" key="1">
    <source>
        <dbReference type="SAM" id="MobiDB-lite"/>
    </source>
</evidence>
<name>A0A8C7ABG8_NEOVI</name>
<dbReference type="AlphaFoldDB" id="A0A8C7ABG8"/>
<evidence type="ECO:0000313" key="3">
    <source>
        <dbReference type="Proteomes" id="UP000694425"/>
    </source>
</evidence>
<sequence length="61" mass="7137">MEKEKSEVQPGTSTPSDEKKPSGRRSRQNMPTKNVLHFLLERQVGRHRSDVDLSTWLWMLT</sequence>
<dbReference type="Proteomes" id="UP000694425">
    <property type="component" value="Unplaced"/>
</dbReference>
<reference evidence="2" key="2">
    <citation type="submission" date="2025-09" db="UniProtKB">
        <authorList>
            <consortium name="Ensembl"/>
        </authorList>
    </citation>
    <scope>IDENTIFICATION</scope>
</reference>
<keyword evidence="3" id="KW-1185">Reference proteome</keyword>
<accession>A0A8C7ABG8</accession>
<dbReference type="GeneTree" id="ENSGT01130000278374"/>
<dbReference type="Ensembl" id="ENSNVIT00000004631.1">
    <property type="protein sequence ID" value="ENSNVIP00000003942.1"/>
    <property type="gene ID" value="ENSNVIG00000003172.1"/>
</dbReference>
<proteinExistence type="predicted"/>
<evidence type="ECO:0000313" key="2">
    <source>
        <dbReference type="Ensembl" id="ENSNVIP00000003942.1"/>
    </source>
</evidence>
<protein>
    <submittedName>
        <fullName evidence="2">Uncharacterized protein</fullName>
    </submittedName>
</protein>